<organism evidence="1 2">
    <name type="scientific">Dentiscutata heterogama</name>
    <dbReference type="NCBI Taxonomy" id="1316150"/>
    <lineage>
        <taxon>Eukaryota</taxon>
        <taxon>Fungi</taxon>
        <taxon>Fungi incertae sedis</taxon>
        <taxon>Mucoromycota</taxon>
        <taxon>Glomeromycotina</taxon>
        <taxon>Glomeromycetes</taxon>
        <taxon>Diversisporales</taxon>
        <taxon>Gigasporaceae</taxon>
        <taxon>Dentiscutata</taxon>
    </lineage>
</organism>
<evidence type="ECO:0000313" key="2">
    <source>
        <dbReference type="Proteomes" id="UP000789702"/>
    </source>
</evidence>
<sequence length="85" mass="9725">EKLTDLAIKIYGLRLVESARQRTDPDSEMFYRKLNECNNSISLINETEKKNSLADKIGKEPYETSSFYVHSKISKTGFQGSKFSV</sequence>
<proteinExistence type="predicted"/>
<name>A0ACA9N0U1_9GLOM</name>
<feature type="non-terminal residue" evidence="1">
    <location>
        <position position="1"/>
    </location>
</feature>
<keyword evidence="2" id="KW-1185">Reference proteome</keyword>
<protein>
    <submittedName>
        <fullName evidence="1">1202_t:CDS:1</fullName>
    </submittedName>
</protein>
<reference evidence="1" key="1">
    <citation type="submission" date="2021-06" db="EMBL/GenBank/DDBJ databases">
        <authorList>
            <person name="Kallberg Y."/>
            <person name="Tangrot J."/>
            <person name="Rosling A."/>
        </authorList>
    </citation>
    <scope>NUCLEOTIDE SEQUENCE</scope>
    <source>
        <strain evidence="1">IL203A</strain>
    </source>
</reference>
<accession>A0ACA9N0U1</accession>
<dbReference type="Proteomes" id="UP000789702">
    <property type="component" value="Unassembled WGS sequence"/>
</dbReference>
<comment type="caution">
    <text evidence="1">The sequence shown here is derived from an EMBL/GenBank/DDBJ whole genome shotgun (WGS) entry which is preliminary data.</text>
</comment>
<dbReference type="EMBL" id="CAJVPU010012628">
    <property type="protein sequence ID" value="CAG8625200.1"/>
    <property type="molecule type" value="Genomic_DNA"/>
</dbReference>
<evidence type="ECO:0000313" key="1">
    <source>
        <dbReference type="EMBL" id="CAG8625200.1"/>
    </source>
</evidence>
<gene>
    <name evidence="1" type="ORF">DHETER_LOCUS8177</name>
</gene>